<organism evidence="1 2">
    <name type="scientific">Paracoccus sanguinis</name>
    <dbReference type="NCBI Taxonomy" id="1545044"/>
    <lineage>
        <taxon>Bacteria</taxon>
        <taxon>Pseudomonadati</taxon>
        <taxon>Pseudomonadota</taxon>
        <taxon>Alphaproteobacteria</taxon>
        <taxon>Rhodobacterales</taxon>
        <taxon>Paracoccaceae</taxon>
        <taxon>Paracoccus</taxon>
    </lineage>
</organism>
<gene>
    <name evidence="1" type="ORF">SAMN05444276_102556</name>
</gene>
<dbReference type="SUPFAM" id="SSF52540">
    <property type="entry name" value="P-loop containing nucleoside triphosphate hydrolases"/>
    <property type="match status" value="1"/>
</dbReference>
<name>A0A1H2XLH3_9RHOB</name>
<dbReference type="Gene3D" id="3.40.50.300">
    <property type="entry name" value="P-loop containing nucleotide triphosphate hydrolases"/>
    <property type="match status" value="1"/>
</dbReference>
<reference evidence="2" key="1">
    <citation type="submission" date="2016-10" db="EMBL/GenBank/DDBJ databases">
        <authorList>
            <person name="Varghese N."/>
            <person name="Submissions S."/>
        </authorList>
    </citation>
    <scope>NUCLEOTIDE SEQUENCE [LARGE SCALE GENOMIC DNA]</scope>
    <source>
        <strain evidence="2">DSM 29303</strain>
    </source>
</reference>
<dbReference type="Proteomes" id="UP000182944">
    <property type="component" value="Unassembled WGS sequence"/>
</dbReference>
<evidence type="ECO:0000313" key="1">
    <source>
        <dbReference type="EMBL" id="SDW93695.1"/>
    </source>
</evidence>
<evidence type="ECO:0000313" key="2">
    <source>
        <dbReference type="Proteomes" id="UP000182944"/>
    </source>
</evidence>
<dbReference type="STRING" id="1545044.SAMN05444276_102556"/>
<proteinExistence type="predicted"/>
<dbReference type="EMBL" id="FNNA01000002">
    <property type="protein sequence ID" value="SDW93695.1"/>
    <property type="molecule type" value="Genomic_DNA"/>
</dbReference>
<dbReference type="GO" id="GO:0016301">
    <property type="term" value="F:kinase activity"/>
    <property type="evidence" value="ECO:0007669"/>
    <property type="project" value="UniProtKB-KW"/>
</dbReference>
<protein>
    <submittedName>
        <fullName evidence="1">Adenylylsulfate kinase</fullName>
    </submittedName>
</protein>
<keyword evidence="1" id="KW-0808">Transferase</keyword>
<sequence>MILWLNGPFGAGKTTLADRLRLRKPDLLMFDPEEIGFVVKATVPPAASGDYQDLPLWRALTIAALAELRRYYPQDIVMPMTVVRPDYLDELLGGARRIDDELLHVFLDLDADLLRDRIDRQVMHPDPARNREIRQWRMVQMERCLSARERLPDGTLVLDSGDHDPDALATIVLDRMNAAGAAASSSLDRPSE</sequence>
<dbReference type="InterPro" id="IPR027417">
    <property type="entry name" value="P-loop_NTPase"/>
</dbReference>
<keyword evidence="1" id="KW-0418">Kinase</keyword>
<dbReference type="Pfam" id="PF13671">
    <property type="entry name" value="AAA_33"/>
    <property type="match status" value="1"/>
</dbReference>
<accession>A0A1H2XLH3</accession>
<dbReference type="RefSeq" id="WP_052176111.1">
    <property type="nucleotide sequence ID" value="NZ_FNNA01000002.1"/>
</dbReference>
<dbReference type="AlphaFoldDB" id="A0A1H2XLH3"/>
<keyword evidence="2" id="KW-1185">Reference proteome</keyword>
<dbReference type="OrthoDB" id="9799092at2"/>